<evidence type="ECO:0000256" key="5">
    <source>
        <dbReference type="ARBA" id="ARBA00022553"/>
    </source>
</evidence>
<evidence type="ECO:0000259" key="13">
    <source>
        <dbReference type="PROSITE" id="PS50109"/>
    </source>
</evidence>
<dbReference type="CDD" id="cd00075">
    <property type="entry name" value="HATPase"/>
    <property type="match status" value="1"/>
</dbReference>
<dbReference type="Pfam" id="PF02518">
    <property type="entry name" value="HATPase_c"/>
    <property type="match status" value="1"/>
</dbReference>
<organism evidence="16 17">
    <name type="scientific">Rossellomorea marisflavi</name>
    <dbReference type="NCBI Taxonomy" id="189381"/>
    <lineage>
        <taxon>Bacteria</taxon>
        <taxon>Bacillati</taxon>
        <taxon>Bacillota</taxon>
        <taxon>Bacilli</taxon>
        <taxon>Bacillales</taxon>
        <taxon>Bacillaceae</taxon>
        <taxon>Rossellomorea</taxon>
    </lineage>
</organism>
<keyword evidence="8" id="KW-0418">Kinase</keyword>
<evidence type="ECO:0000313" key="17">
    <source>
        <dbReference type="Proteomes" id="UP000037405"/>
    </source>
</evidence>
<dbReference type="InterPro" id="IPR004358">
    <property type="entry name" value="Sig_transdc_His_kin-like_C"/>
</dbReference>
<dbReference type="SUPFAM" id="SSF55874">
    <property type="entry name" value="ATPase domain of HSP90 chaperone/DNA topoisomerase II/histidine kinase"/>
    <property type="match status" value="1"/>
</dbReference>
<dbReference type="Proteomes" id="UP000037405">
    <property type="component" value="Unassembled WGS sequence"/>
</dbReference>
<dbReference type="InterPro" id="IPR036890">
    <property type="entry name" value="HATPase_C_sf"/>
</dbReference>
<dbReference type="GO" id="GO:0005886">
    <property type="term" value="C:plasma membrane"/>
    <property type="evidence" value="ECO:0007669"/>
    <property type="project" value="UniProtKB-SubCell"/>
</dbReference>
<dbReference type="AlphaFoldDB" id="A0A0M0GMH3"/>
<dbReference type="OrthoDB" id="9813151at2"/>
<dbReference type="GO" id="GO:0006355">
    <property type="term" value="P:regulation of DNA-templated transcription"/>
    <property type="evidence" value="ECO:0007669"/>
    <property type="project" value="InterPro"/>
</dbReference>
<dbReference type="PANTHER" id="PTHR45453">
    <property type="entry name" value="PHOSPHATE REGULON SENSOR PROTEIN PHOR"/>
    <property type="match status" value="1"/>
</dbReference>
<feature type="transmembrane region" description="Helical" evidence="12">
    <location>
        <begin position="164"/>
        <end position="183"/>
    </location>
</feature>
<evidence type="ECO:0000256" key="3">
    <source>
        <dbReference type="ARBA" id="ARBA00012438"/>
    </source>
</evidence>
<comment type="subcellular location">
    <subcellularLocation>
        <location evidence="2">Cell membrane</location>
        <topology evidence="2">Multi-pass membrane protein</topology>
    </subcellularLocation>
</comment>
<dbReference type="GO" id="GO:0004721">
    <property type="term" value="F:phosphoprotein phosphatase activity"/>
    <property type="evidence" value="ECO:0007669"/>
    <property type="project" value="TreeGrafter"/>
</dbReference>
<keyword evidence="9" id="KW-0067">ATP-binding</keyword>
<evidence type="ECO:0000259" key="15">
    <source>
        <dbReference type="PROSITE" id="PS50885"/>
    </source>
</evidence>
<dbReference type="Pfam" id="PF00512">
    <property type="entry name" value="HisKA"/>
    <property type="match status" value="1"/>
</dbReference>
<evidence type="ECO:0000256" key="8">
    <source>
        <dbReference type="ARBA" id="ARBA00022777"/>
    </source>
</evidence>
<dbReference type="SMART" id="SM00304">
    <property type="entry name" value="HAMP"/>
    <property type="match status" value="1"/>
</dbReference>
<dbReference type="InterPro" id="IPR013767">
    <property type="entry name" value="PAS_fold"/>
</dbReference>
<reference evidence="17" key="1">
    <citation type="submission" date="2015-07" db="EMBL/GenBank/DDBJ databases">
        <title>Fjat-14235 jcm11544.</title>
        <authorList>
            <person name="Liu B."/>
            <person name="Wang J."/>
            <person name="Zhu Y."/>
            <person name="Liu G."/>
            <person name="Chen Q."/>
            <person name="Chen Z."/>
            <person name="Lan J."/>
            <person name="Che J."/>
            <person name="Ge C."/>
            <person name="Shi H."/>
            <person name="Pan Z."/>
            <person name="Liu X."/>
        </authorList>
    </citation>
    <scope>NUCLEOTIDE SEQUENCE [LARGE SCALE GENOMIC DNA]</scope>
    <source>
        <strain evidence="17">JCM 11544</strain>
    </source>
</reference>
<dbReference type="EC" id="2.7.13.3" evidence="3"/>
<sequence>MTKYRTKLLLALITLIIGVLIGLGLLLGQIFKNFYLETLNSRIQKEARLLANSIEENGPLQGTNPSIINELSDILDVRITLLDEDGKVIDDTKRPNSLGNQKQKEIIASIKDDWDVKDRHKKVVDEGREFRYYWYPLNQKGNQSDGLLIMSTEVDEFEEGNQQIWLVLTISLVLALVLIIILGSRITVRYTKPIESATNVAMELAKGNYRARTFEDRLDETSMLSSSINILARNLQEMVNAQEMQQDRLTTLIENMGSALLLIDHRGFIVLTNRTFREFFDLEEKELRKVRYHEVIHFQEVNRLVEEIFMTEKRVRKQILLPYQIERRHYEVYGAPIIGHNNVWKGIVVVFHDITELKKLEQMRKDFVANVSHELKTPITSIKGFSETLLDGAMKDEDTLRNFLDIILKESDRLQSLIQDLLELSKVEKSGFELSLQKESISGLIEEILPILNERAREKGITLDVNNESPVLAEVDSYRLKQVFINLISNAISYTPQGGIVEVGVEDAGNHVLVSIKDNGIGIAQEEIPRIFERFYRVDKARSRNSGGTGLGLAIVKHILEAHEAKIEVESELNQGTTFKVLLNKQFHEGIHEGE</sequence>
<keyword evidence="17" id="KW-1185">Reference proteome</keyword>
<dbReference type="InterPro" id="IPR003660">
    <property type="entry name" value="HAMP_dom"/>
</dbReference>
<dbReference type="InterPro" id="IPR000014">
    <property type="entry name" value="PAS"/>
</dbReference>
<dbReference type="Gene3D" id="1.10.8.500">
    <property type="entry name" value="HAMP domain in histidine kinase"/>
    <property type="match status" value="1"/>
</dbReference>
<dbReference type="InterPro" id="IPR036097">
    <property type="entry name" value="HisK_dim/P_sf"/>
</dbReference>
<dbReference type="Gene3D" id="3.30.565.10">
    <property type="entry name" value="Histidine kinase-like ATPase, C-terminal domain"/>
    <property type="match status" value="1"/>
</dbReference>
<dbReference type="PRINTS" id="PR00344">
    <property type="entry name" value="BCTRLSENSOR"/>
</dbReference>
<dbReference type="PROSITE" id="PS50112">
    <property type="entry name" value="PAS"/>
    <property type="match status" value="1"/>
</dbReference>
<evidence type="ECO:0000259" key="14">
    <source>
        <dbReference type="PROSITE" id="PS50112"/>
    </source>
</evidence>
<feature type="domain" description="Histidine kinase" evidence="13">
    <location>
        <begin position="370"/>
        <end position="587"/>
    </location>
</feature>
<dbReference type="PROSITE" id="PS50109">
    <property type="entry name" value="HIS_KIN"/>
    <property type="match status" value="1"/>
</dbReference>
<dbReference type="InterPro" id="IPR003594">
    <property type="entry name" value="HATPase_dom"/>
</dbReference>
<dbReference type="SUPFAM" id="SSF55785">
    <property type="entry name" value="PYP-like sensor domain (PAS domain)"/>
    <property type="match status" value="1"/>
</dbReference>
<keyword evidence="6" id="KW-0808">Transferase</keyword>
<keyword evidence="4" id="KW-1003">Cell membrane</keyword>
<dbReference type="SUPFAM" id="SSF47384">
    <property type="entry name" value="Homodimeric domain of signal transducing histidine kinase"/>
    <property type="match status" value="1"/>
</dbReference>
<dbReference type="CDD" id="cd06225">
    <property type="entry name" value="HAMP"/>
    <property type="match status" value="1"/>
</dbReference>
<dbReference type="EMBL" id="LGUE01000001">
    <property type="protein sequence ID" value="KON91130.1"/>
    <property type="molecule type" value="Genomic_DNA"/>
</dbReference>
<feature type="domain" description="PAS" evidence="14">
    <location>
        <begin position="245"/>
        <end position="318"/>
    </location>
</feature>
<comment type="catalytic activity">
    <reaction evidence="1">
        <text>ATP + protein L-histidine = ADP + protein N-phospho-L-histidine.</text>
        <dbReference type="EC" id="2.7.13.3"/>
    </reaction>
</comment>
<gene>
    <name evidence="16" type="ORF">AF331_00870</name>
</gene>
<keyword evidence="5" id="KW-0597">Phosphoprotein</keyword>
<dbReference type="InterPro" id="IPR005467">
    <property type="entry name" value="His_kinase_dom"/>
</dbReference>
<dbReference type="CDD" id="cd00130">
    <property type="entry name" value="PAS"/>
    <property type="match status" value="1"/>
</dbReference>
<evidence type="ECO:0000256" key="4">
    <source>
        <dbReference type="ARBA" id="ARBA00022475"/>
    </source>
</evidence>
<dbReference type="STRING" id="189381.GCA_900166615_04228"/>
<evidence type="ECO:0000256" key="2">
    <source>
        <dbReference type="ARBA" id="ARBA00004651"/>
    </source>
</evidence>
<keyword evidence="12" id="KW-0812">Transmembrane</keyword>
<dbReference type="PROSITE" id="PS50885">
    <property type="entry name" value="HAMP"/>
    <property type="match status" value="1"/>
</dbReference>
<evidence type="ECO:0000256" key="11">
    <source>
        <dbReference type="ARBA" id="ARBA00023136"/>
    </source>
</evidence>
<dbReference type="SMART" id="SM00388">
    <property type="entry name" value="HisKA"/>
    <property type="match status" value="1"/>
</dbReference>
<dbReference type="GO" id="GO:0000155">
    <property type="term" value="F:phosphorelay sensor kinase activity"/>
    <property type="evidence" value="ECO:0007669"/>
    <property type="project" value="InterPro"/>
</dbReference>
<accession>A0A0M0GMH3</accession>
<feature type="domain" description="HAMP" evidence="15">
    <location>
        <begin position="188"/>
        <end position="240"/>
    </location>
</feature>
<dbReference type="Pfam" id="PF00989">
    <property type="entry name" value="PAS"/>
    <property type="match status" value="1"/>
</dbReference>
<protein>
    <recommendedName>
        <fullName evidence="3">histidine kinase</fullName>
        <ecNumber evidence="3">2.7.13.3</ecNumber>
    </recommendedName>
</protein>
<dbReference type="InterPro" id="IPR035965">
    <property type="entry name" value="PAS-like_dom_sf"/>
</dbReference>
<dbReference type="FunFam" id="3.30.565.10:FF:000006">
    <property type="entry name" value="Sensor histidine kinase WalK"/>
    <property type="match status" value="1"/>
</dbReference>
<dbReference type="InterPro" id="IPR003661">
    <property type="entry name" value="HisK_dim/P_dom"/>
</dbReference>
<dbReference type="GO" id="GO:0016036">
    <property type="term" value="P:cellular response to phosphate starvation"/>
    <property type="evidence" value="ECO:0007669"/>
    <property type="project" value="TreeGrafter"/>
</dbReference>
<evidence type="ECO:0000256" key="6">
    <source>
        <dbReference type="ARBA" id="ARBA00022679"/>
    </source>
</evidence>
<dbReference type="InterPro" id="IPR050351">
    <property type="entry name" value="BphY/WalK/GraS-like"/>
</dbReference>
<dbReference type="CDD" id="cd00082">
    <property type="entry name" value="HisKA"/>
    <property type="match status" value="1"/>
</dbReference>
<dbReference type="FunFam" id="1.10.287.130:FF:000008">
    <property type="entry name" value="Two-component sensor histidine kinase"/>
    <property type="match status" value="1"/>
</dbReference>
<comment type="caution">
    <text evidence="16">The sequence shown here is derived from an EMBL/GenBank/DDBJ whole genome shotgun (WGS) entry which is preliminary data.</text>
</comment>
<proteinExistence type="predicted"/>
<dbReference type="PANTHER" id="PTHR45453:SF1">
    <property type="entry name" value="PHOSPHATE REGULON SENSOR PROTEIN PHOR"/>
    <property type="match status" value="1"/>
</dbReference>
<evidence type="ECO:0000256" key="1">
    <source>
        <dbReference type="ARBA" id="ARBA00000085"/>
    </source>
</evidence>
<evidence type="ECO:0000313" key="16">
    <source>
        <dbReference type="EMBL" id="KON91130.1"/>
    </source>
</evidence>
<dbReference type="Pfam" id="PF16736">
    <property type="entry name" value="sCache_like"/>
    <property type="match status" value="1"/>
</dbReference>
<dbReference type="Gene3D" id="3.30.450.20">
    <property type="entry name" value="PAS domain"/>
    <property type="match status" value="2"/>
</dbReference>
<dbReference type="SMART" id="SM00091">
    <property type="entry name" value="PAS"/>
    <property type="match status" value="1"/>
</dbReference>
<evidence type="ECO:0000256" key="10">
    <source>
        <dbReference type="ARBA" id="ARBA00023012"/>
    </source>
</evidence>
<keyword evidence="11 12" id="KW-0472">Membrane</keyword>
<evidence type="ECO:0000256" key="12">
    <source>
        <dbReference type="SAM" id="Phobius"/>
    </source>
</evidence>
<dbReference type="GO" id="GO:0005524">
    <property type="term" value="F:ATP binding"/>
    <property type="evidence" value="ECO:0007669"/>
    <property type="project" value="UniProtKB-KW"/>
</dbReference>
<keyword evidence="7" id="KW-0547">Nucleotide-binding</keyword>
<dbReference type="NCBIfam" id="TIGR00229">
    <property type="entry name" value="sensory_box"/>
    <property type="match status" value="1"/>
</dbReference>
<evidence type="ECO:0000256" key="7">
    <source>
        <dbReference type="ARBA" id="ARBA00022741"/>
    </source>
</evidence>
<name>A0A0M0GMH3_9BACI</name>
<keyword evidence="10" id="KW-0902">Two-component regulatory system</keyword>
<keyword evidence="12" id="KW-1133">Transmembrane helix</keyword>
<dbReference type="RefSeq" id="WP_053426365.1">
    <property type="nucleotide sequence ID" value="NZ_BSED01000237.1"/>
</dbReference>
<dbReference type="NCBIfam" id="NF046044">
    <property type="entry name" value="PnpS"/>
    <property type="match status" value="1"/>
</dbReference>
<dbReference type="InterPro" id="IPR031967">
    <property type="entry name" value="PhoR_single_Cache-like_dom"/>
</dbReference>
<evidence type="ECO:0000256" key="9">
    <source>
        <dbReference type="ARBA" id="ARBA00022840"/>
    </source>
</evidence>
<dbReference type="SUPFAM" id="SSF158472">
    <property type="entry name" value="HAMP domain-like"/>
    <property type="match status" value="1"/>
</dbReference>
<dbReference type="Gene3D" id="1.10.287.130">
    <property type="match status" value="1"/>
</dbReference>
<dbReference type="PATRIC" id="fig|189381.12.peg.246"/>
<dbReference type="SMART" id="SM00387">
    <property type="entry name" value="HATPase_c"/>
    <property type="match status" value="1"/>
</dbReference>